<keyword evidence="7" id="KW-1133">Transmembrane helix</keyword>
<evidence type="ECO:0000313" key="10">
    <source>
        <dbReference type="Proteomes" id="UP001204579"/>
    </source>
</evidence>
<dbReference type="InterPro" id="IPR042175">
    <property type="entry name" value="Cell/Rod_MreC_2"/>
</dbReference>
<dbReference type="RefSeq" id="WP_258336189.1">
    <property type="nucleotide sequence ID" value="NZ_CAUBSI010000013.1"/>
</dbReference>
<comment type="caution">
    <text evidence="9">The sequence shown here is derived from an EMBL/GenBank/DDBJ whole genome shotgun (WGS) entry which is preliminary data.</text>
</comment>
<name>A0AAW5N9F6_9BACT</name>
<comment type="similarity">
    <text evidence="1 5">Belongs to the MreC family.</text>
</comment>
<evidence type="ECO:0000259" key="8">
    <source>
        <dbReference type="Pfam" id="PF04085"/>
    </source>
</evidence>
<dbReference type="PANTHER" id="PTHR34138:SF1">
    <property type="entry name" value="CELL SHAPE-DETERMINING PROTEIN MREC"/>
    <property type="match status" value="1"/>
</dbReference>
<dbReference type="PANTHER" id="PTHR34138">
    <property type="entry name" value="CELL SHAPE-DETERMINING PROTEIN MREC"/>
    <property type="match status" value="1"/>
</dbReference>
<feature type="transmembrane region" description="Helical" evidence="7">
    <location>
        <begin position="12"/>
        <end position="31"/>
    </location>
</feature>
<feature type="domain" description="Rod shape-determining protein MreC beta-barrel core" evidence="8">
    <location>
        <begin position="116"/>
        <end position="263"/>
    </location>
</feature>
<dbReference type="Gene3D" id="2.40.10.340">
    <property type="entry name" value="Rod shape-determining protein MreC, domain 1"/>
    <property type="match status" value="1"/>
</dbReference>
<feature type="coiled-coil region" evidence="6">
    <location>
        <begin position="67"/>
        <end position="94"/>
    </location>
</feature>
<dbReference type="InterPro" id="IPR042177">
    <property type="entry name" value="Cell/Rod_1"/>
</dbReference>
<evidence type="ECO:0000256" key="1">
    <source>
        <dbReference type="ARBA" id="ARBA00009369"/>
    </source>
</evidence>
<dbReference type="Gene3D" id="2.40.10.350">
    <property type="entry name" value="Rod shape-determining protein MreC, domain 2"/>
    <property type="match status" value="1"/>
</dbReference>
<gene>
    <name evidence="9" type="primary">mreC</name>
    <name evidence="9" type="ORF">NW209_13660</name>
</gene>
<evidence type="ECO:0000313" key="9">
    <source>
        <dbReference type="EMBL" id="MCR8875045.1"/>
    </source>
</evidence>
<protein>
    <recommendedName>
        <fullName evidence="2 5">Cell shape-determining protein MreC</fullName>
    </recommendedName>
    <alternativeName>
        <fullName evidence="4 5">Cell shape protein MreC</fullName>
    </alternativeName>
</protein>
<dbReference type="PIRSF" id="PIRSF038471">
    <property type="entry name" value="MreC"/>
    <property type="match status" value="1"/>
</dbReference>
<evidence type="ECO:0000256" key="6">
    <source>
        <dbReference type="SAM" id="Coils"/>
    </source>
</evidence>
<comment type="function">
    <text evidence="5">Involved in formation and maintenance of cell shape.</text>
</comment>
<dbReference type="Proteomes" id="UP001204579">
    <property type="component" value="Unassembled WGS sequence"/>
</dbReference>
<sequence length="284" mass="31853">MRNLINFILKYDYWFLFVLLEIASFVLLFRFNNYQGSVFFSSANYVSGVIYETSHQVTQYFGLRGVNERLTARNVQLELEVENLSRQLAEYGKDTMAITRLRKEALQNYRIVDAHVVNNSVTQANNFITLDKGSADSIQPEMGVVCGNGIVGIVYLTASHHSIVLPVLNAKSNISCKIKRTSYFGILKWDGNSSQYAYLEDLPRHSEFALGDTVVTSGHSSVFPVGIPVGTVDDMSDSHDGLSYLLKIRLFTDFARLNDVQVIAPLNYGEQAVLEDSVKVLLNN</sequence>
<organism evidence="9 10">
    <name type="scientific">Phocaeicola barnesiae</name>
    <dbReference type="NCBI Taxonomy" id="376804"/>
    <lineage>
        <taxon>Bacteria</taxon>
        <taxon>Pseudomonadati</taxon>
        <taxon>Bacteroidota</taxon>
        <taxon>Bacteroidia</taxon>
        <taxon>Bacteroidales</taxon>
        <taxon>Bacteroidaceae</taxon>
        <taxon>Phocaeicola</taxon>
    </lineage>
</organism>
<dbReference type="InterPro" id="IPR007221">
    <property type="entry name" value="MreC"/>
</dbReference>
<accession>A0AAW5N9F6</accession>
<dbReference type="GO" id="GO:0005886">
    <property type="term" value="C:plasma membrane"/>
    <property type="evidence" value="ECO:0007669"/>
    <property type="project" value="TreeGrafter"/>
</dbReference>
<keyword evidence="3 5" id="KW-0133">Cell shape</keyword>
<dbReference type="InterPro" id="IPR055342">
    <property type="entry name" value="MreC_beta-barrel_core"/>
</dbReference>
<evidence type="ECO:0000256" key="4">
    <source>
        <dbReference type="ARBA" id="ARBA00032089"/>
    </source>
</evidence>
<reference evidence="9 10" key="1">
    <citation type="submission" date="2022-08" db="EMBL/GenBank/DDBJ databases">
        <authorList>
            <person name="Zeman M."/>
            <person name="Kubasova T."/>
        </authorList>
    </citation>
    <scope>NUCLEOTIDE SEQUENCE [LARGE SCALE GENOMIC DNA]</scope>
    <source>
        <strain evidence="9 10">ET62</strain>
    </source>
</reference>
<evidence type="ECO:0000256" key="2">
    <source>
        <dbReference type="ARBA" id="ARBA00013855"/>
    </source>
</evidence>
<dbReference type="GO" id="GO:0008360">
    <property type="term" value="P:regulation of cell shape"/>
    <property type="evidence" value="ECO:0007669"/>
    <property type="project" value="UniProtKB-KW"/>
</dbReference>
<evidence type="ECO:0000256" key="7">
    <source>
        <dbReference type="SAM" id="Phobius"/>
    </source>
</evidence>
<dbReference type="EMBL" id="JANRHJ010000018">
    <property type="protein sequence ID" value="MCR8875045.1"/>
    <property type="molecule type" value="Genomic_DNA"/>
</dbReference>
<dbReference type="Pfam" id="PF04085">
    <property type="entry name" value="MreC"/>
    <property type="match status" value="1"/>
</dbReference>
<keyword evidence="10" id="KW-1185">Reference proteome</keyword>
<dbReference type="NCBIfam" id="NF010532">
    <property type="entry name" value="PRK13922.9-3"/>
    <property type="match status" value="1"/>
</dbReference>
<keyword evidence="7" id="KW-0812">Transmembrane</keyword>
<keyword evidence="6" id="KW-0175">Coiled coil</keyword>
<dbReference type="AlphaFoldDB" id="A0AAW5N9F6"/>
<evidence type="ECO:0000256" key="5">
    <source>
        <dbReference type="PIRNR" id="PIRNR038471"/>
    </source>
</evidence>
<proteinExistence type="inferred from homology"/>
<evidence type="ECO:0000256" key="3">
    <source>
        <dbReference type="ARBA" id="ARBA00022960"/>
    </source>
</evidence>
<keyword evidence="7" id="KW-0472">Membrane</keyword>